<feature type="compositionally biased region" description="Pro residues" evidence="1">
    <location>
        <begin position="57"/>
        <end position="66"/>
    </location>
</feature>
<dbReference type="EMBL" id="JBHSDU010000001">
    <property type="protein sequence ID" value="MFC4308014.1"/>
    <property type="molecule type" value="Genomic_DNA"/>
</dbReference>
<feature type="region of interest" description="Disordered" evidence="1">
    <location>
        <begin position="51"/>
        <end position="99"/>
    </location>
</feature>
<keyword evidence="2" id="KW-0812">Transmembrane</keyword>
<organism evidence="3 4">
    <name type="scientific">Steroidobacter flavus</name>
    <dbReference type="NCBI Taxonomy" id="1842136"/>
    <lineage>
        <taxon>Bacteria</taxon>
        <taxon>Pseudomonadati</taxon>
        <taxon>Pseudomonadota</taxon>
        <taxon>Gammaproteobacteria</taxon>
        <taxon>Steroidobacterales</taxon>
        <taxon>Steroidobacteraceae</taxon>
        <taxon>Steroidobacter</taxon>
    </lineage>
</organism>
<sequence length="211" mass="22551">MNKHRWQRYVPLAAGTVIVLVVGVVLIKFVMRMMAEKPDGPQRQVAQVVKIVRPPEDQPPPPPPPPPEEKIEEPIEQQEPEQAPQDAAPAGSLGVDAEGSAGGDGFGLAARKGGREFIPGSGTAPFRWYTDLVAKSLEGCISEDEAVRRSSYKVDVKVQVDKDGSMRVVDLVGSSGNAAIDAAIRGRTGCNIGQSRPVEVPALATIRVISR</sequence>
<feature type="compositionally biased region" description="Low complexity" evidence="1">
    <location>
        <begin position="80"/>
        <end position="90"/>
    </location>
</feature>
<comment type="caution">
    <text evidence="3">The sequence shown here is derived from an EMBL/GenBank/DDBJ whole genome shotgun (WGS) entry which is preliminary data.</text>
</comment>
<dbReference type="RefSeq" id="WP_380594780.1">
    <property type="nucleotide sequence ID" value="NZ_JBHSDU010000001.1"/>
</dbReference>
<protein>
    <submittedName>
        <fullName evidence="3">TonB C-terminal domain-containing protein</fullName>
    </submittedName>
</protein>
<keyword evidence="4" id="KW-1185">Reference proteome</keyword>
<evidence type="ECO:0000313" key="4">
    <source>
        <dbReference type="Proteomes" id="UP001595904"/>
    </source>
</evidence>
<keyword evidence="2" id="KW-0472">Membrane</keyword>
<name>A0ABV8SK63_9GAMM</name>
<dbReference type="Gene3D" id="3.30.1150.10">
    <property type="match status" value="1"/>
</dbReference>
<evidence type="ECO:0000256" key="2">
    <source>
        <dbReference type="SAM" id="Phobius"/>
    </source>
</evidence>
<gene>
    <name evidence="3" type="ORF">ACFPN2_02870</name>
</gene>
<dbReference type="Proteomes" id="UP001595904">
    <property type="component" value="Unassembled WGS sequence"/>
</dbReference>
<feature type="transmembrane region" description="Helical" evidence="2">
    <location>
        <begin position="12"/>
        <end position="31"/>
    </location>
</feature>
<reference evidence="4" key="1">
    <citation type="journal article" date="2019" name="Int. J. Syst. Evol. Microbiol.">
        <title>The Global Catalogue of Microorganisms (GCM) 10K type strain sequencing project: providing services to taxonomists for standard genome sequencing and annotation.</title>
        <authorList>
            <consortium name="The Broad Institute Genomics Platform"/>
            <consortium name="The Broad Institute Genome Sequencing Center for Infectious Disease"/>
            <person name="Wu L."/>
            <person name="Ma J."/>
        </authorList>
    </citation>
    <scope>NUCLEOTIDE SEQUENCE [LARGE SCALE GENOMIC DNA]</scope>
    <source>
        <strain evidence="4">CGMCC 1.10759</strain>
    </source>
</reference>
<accession>A0ABV8SK63</accession>
<proteinExistence type="predicted"/>
<evidence type="ECO:0000313" key="3">
    <source>
        <dbReference type="EMBL" id="MFC4308014.1"/>
    </source>
</evidence>
<evidence type="ECO:0000256" key="1">
    <source>
        <dbReference type="SAM" id="MobiDB-lite"/>
    </source>
</evidence>
<keyword evidence="2" id="KW-1133">Transmembrane helix</keyword>
<dbReference type="Pfam" id="PF13103">
    <property type="entry name" value="TonB_2"/>
    <property type="match status" value="1"/>
</dbReference>
<dbReference type="SUPFAM" id="SSF74653">
    <property type="entry name" value="TolA/TonB C-terminal domain"/>
    <property type="match status" value="1"/>
</dbReference>